<evidence type="ECO:0000256" key="2">
    <source>
        <dbReference type="SAM" id="MobiDB-lite"/>
    </source>
</evidence>
<evidence type="ECO:0000256" key="1">
    <source>
        <dbReference type="PROSITE-ProRule" id="PRU00221"/>
    </source>
</evidence>
<sequence>MSHNIEHFEKVRALAATSRILAVGGVRAVPRGATSSGSQITLYDDVSNKRLRAIEVPAHVFGLAIVPSATEGGELLAAARGDGRVGLYTLEGAEKQVLQAHTGAVRAVAAAPSGERVASVGDDGALRLWKVGEKKAVGEWSLSAAPLRAVAFDPGGELVAAAGDDGVVRVVTLASGAVREMSGHKGAVFALAFTPRDGRVASAGEDGVVRIWYLVGEVESETRGEGGTGHTGAVHALLFLPPIDALVDGKEISDRFLSSGEDGKVKVWRLEDRRKPRTIETSAAPLHAIAFAASGKQGTGMLFHGGDRRTVWRQAVDTTGMPVERTFQLTDGFHALEAELAGQKAAKLSGLKKAAVLEEPEAVELVLRSVRNDKDAEVRAYAAAKVAEHGRREGRPALREALDDQHALVRQAAYEALLSLDKESPLSALRLALASKAADVRSRALTALPALKESSPLVPGLIADKLSDHDATVRLTALSELMKLWPGQPEPLRTAFERGPADLRAEVLLQAITLGWLSTPVLSPIVARALDDEDAEVRRLAFAAKVIERRALSHVLEARDEDFARSVKDIARRLAQVRLGLAKGAGDAAASGGPKGGKDAKGKDGKGAGNQVSEAAIAEARAAIPGVGEAGAEPSEADLEPLLTAMACRTPDTAVRGARGLAQLGDTRALGALLQLSREQDAGLRRQAATALSALTDGRAAKRLVWMLDDPDAAVRAAALDAYGRIAPVGERPLAVAEVALRSSHQDIRVRGLDWLVKLPAEGQRPAEAESLLADAIEDEAAKVRGEAFRTLWAWHTKAPEGALDRALAARFPDLRLRAVEELKAAGEKAWALPRLEKTIADRDATVATAAYEAVVKLRGVETPEPHLAAMASEHATLRTKGAEGARVASAGALRSALMKQLEDGEPAPRHAAIDALNRVFPSENGPIATGLQSSFLDLRVRAAELCAARGEERLIDPMRALLADKELLKVPNPALVAAFQALRGRAASSLATLGAPRLLRYFATELLKDDDAGVREQAARGLAMAARPGDEGYLLDALGHKDIAVRSWAADGLSRLGDPRALPVLIGTLRHDHAPIRVATIMSFAALGPEGYGGMLQGLEDPSREVQELVFAIVMARDLRAFRRGEAPELLTSALSSQRSDVRFAAARALELRVEPEGYLGHLIELLTPPKPTGKADASEKASTEEKSEGGEKAGKGPKGWPSEQERARILVGLAEALAGDSPEQRYAAAQVLRLRSKAAEFFREAKKVGQIRAAGAAFVADTTPRGAEETDGTPPKGWLRRLFARDEVARPAESPAPEGVRAKVGGIVRNLFGRGEAPKAAVASEAGVVPEAEQKRLRWLAFGAYLGLLRQVSPGDDEGHRVRRDAIDRIVDLCAKGFVSETAAIPPLVRALEDPHHLVRRAALAGLRALFPAGSDEPLSLALGSTSADVARAVLDELAQRGEVARPRIVAALNAPVSEVRRYAFEILERMSPKGSLEPLLAALGSEHADLRLGVLDRLANASDARIVPALYKAMESEHDDLRLKAAELTARRQDDKAVDVLAAFLRSDQASAVTRARDALSALGTAAAVRAVAAWLEEQSEPATRAAGIRALGAMRNPASLQPLVGRFEDDAAEVRNAAFQALLDLVGEPWGVDPRHTRKDDRKPKVPTAEAIANALTFLRAAAQAKDPELRLAAAKKLAVGDAPEANELLVPLIADRDAATRIAAVSSYASRVEGKGAPTGPMEAVLRAGTRDLMLPAAVAVASRGLVAALRPLLLFVRAGEGGERERALLGLGTLGDPRAIEELETVAAGGTKEAPVELSMQAAATEAIGRMAAKLPANEVRARLVTRVEQALDGDVLELRQNAARGLRWIGGERSRVLLEKTAENRDAPEALNAVAVMQIGWLGDTASEPVLARLLSSYGHEVRHKARWALDKLFPNERMRVELLAVESEREDIADAAATYLAKEADPAELVPRLGKLKNEALRAKLTLGLLQRPTLPVDALVKLLAEEHAFARKAAAYILGARADALPGGAERTPLLRAAADAERRTAARWASTHGRERESELQAWLDLLWALRVLHVVDALPVMRSLAKGEGGTVPASVRREAVRAVKALATREVKKVAATDIDALRVALRDMDPDVRTAASAGLAALSPDASAKEVVALSPFDPVAFGPIAAAASAEVRGGLVKSERGRRLALPTVIPQGEVAALLTLAKSGSDPAERRDAIAALGRAGGSDALALLETLAFDKRGTDIALRKAAYRAYRYAKRRAEREKKVNALLARNANKTAGASA</sequence>
<dbReference type="Gene3D" id="1.25.10.10">
    <property type="entry name" value="Leucine-rich Repeat Variant"/>
    <property type="match status" value="11"/>
</dbReference>
<dbReference type="OrthoDB" id="5476093at2"/>
<dbReference type="GO" id="GO:0016491">
    <property type="term" value="F:oxidoreductase activity"/>
    <property type="evidence" value="ECO:0007669"/>
    <property type="project" value="TreeGrafter"/>
</dbReference>
<dbReference type="PROSITE" id="PS50082">
    <property type="entry name" value="WD_REPEATS_2"/>
    <property type="match status" value="3"/>
</dbReference>
<dbReference type="PANTHER" id="PTHR12697">
    <property type="entry name" value="PBS LYASE HEAT-LIKE PROTEIN"/>
    <property type="match status" value="1"/>
</dbReference>
<keyword evidence="1" id="KW-0853">WD repeat</keyword>
<dbReference type="SUPFAM" id="SSF50978">
    <property type="entry name" value="WD40 repeat-like"/>
    <property type="match status" value="1"/>
</dbReference>
<feature type="compositionally biased region" description="Basic and acidic residues" evidence="2">
    <location>
        <begin position="1178"/>
        <end position="1196"/>
    </location>
</feature>
<dbReference type="KEGG" id="ccro:CMC5_046210"/>
<dbReference type="SMART" id="SM00567">
    <property type="entry name" value="EZ_HEAT"/>
    <property type="match status" value="16"/>
</dbReference>
<dbReference type="PANTHER" id="PTHR12697:SF5">
    <property type="entry name" value="DEOXYHYPUSINE HYDROXYLASE"/>
    <property type="match status" value="1"/>
</dbReference>
<proteinExistence type="predicted"/>
<dbReference type="RefSeq" id="WP_050432397.1">
    <property type="nucleotide sequence ID" value="NZ_CP012159.1"/>
</dbReference>
<dbReference type="PATRIC" id="fig|52.7.peg.5098"/>
<dbReference type="Pfam" id="PF00400">
    <property type="entry name" value="WD40"/>
    <property type="match status" value="3"/>
</dbReference>
<feature type="compositionally biased region" description="Basic and acidic residues" evidence="2">
    <location>
        <begin position="596"/>
        <end position="606"/>
    </location>
</feature>
<dbReference type="Proteomes" id="UP000067626">
    <property type="component" value="Chromosome"/>
</dbReference>
<keyword evidence="4" id="KW-1185">Reference proteome</keyword>
<dbReference type="InterPro" id="IPR004155">
    <property type="entry name" value="PBS_lyase_HEAT"/>
</dbReference>
<reference evidence="3 4" key="1">
    <citation type="submission" date="2015-07" db="EMBL/GenBank/DDBJ databases">
        <title>Genome analysis of myxobacterium Chondromyces crocatus Cm c5 reveals a high potential for natural compound synthesis and the genetic basis for the loss of fruiting body formation.</title>
        <authorList>
            <person name="Zaburannyi N."/>
            <person name="Bunk B."/>
            <person name="Maier J."/>
            <person name="Overmann J."/>
            <person name="Mueller R."/>
        </authorList>
    </citation>
    <scope>NUCLEOTIDE SEQUENCE [LARGE SCALE GENOMIC DNA]</scope>
    <source>
        <strain evidence="3 4">Cm c5</strain>
    </source>
</reference>
<dbReference type="Pfam" id="PF13646">
    <property type="entry name" value="HEAT_2"/>
    <property type="match status" value="4"/>
</dbReference>
<feature type="repeat" description="WD" evidence="1">
    <location>
        <begin position="181"/>
        <end position="212"/>
    </location>
</feature>
<dbReference type="Pfam" id="PF03130">
    <property type="entry name" value="HEAT_PBS"/>
    <property type="match status" value="1"/>
</dbReference>
<dbReference type="Gene3D" id="2.130.10.10">
    <property type="entry name" value="YVTN repeat-like/Quinoprotein amine dehydrogenase"/>
    <property type="match status" value="2"/>
</dbReference>
<dbReference type="SMART" id="SM00320">
    <property type="entry name" value="WD40"/>
    <property type="match status" value="4"/>
</dbReference>
<name>A0A0K1EHW9_CHOCO</name>
<organism evidence="3 4">
    <name type="scientific">Chondromyces crocatus</name>
    <dbReference type="NCBI Taxonomy" id="52"/>
    <lineage>
        <taxon>Bacteria</taxon>
        <taxon>Pseudomonadati</taxon>
        <taxon>Myxococcota</taxon>
        <taxon>Polyangia</taxon>
        <taxon>Polyangiales</taxon>
        <taxon>Polyangiaceae</taxon>
        <taxon>Chondromyces</taxon>
    </lineage>
</organism>
<dbReference type="EMBL" id="CP012159">
    <property type="protein sequence ID" value="AKT40466.1"/>
    <property type="molecule type" value="Genomic_DNA"/>
</dbReference>
<feature type="repeat" description="WD" evidence="1">
    <location>
        <begin position="256"/>
        <end position="278"/>
    </location>
</feature>
<gene>
    <name evidence="3" type="ORF">CMC5_046210</name>
</gene>
<accession>A0A0K1EHW9</accession>
<dbReference type="InterPro" id="IPR036322">
    <property type="entry name" value="WD40_repeat_dom_sf"/>
</dbReference>
<dbReference type="STRING" id="52.CMC5_046210"/>
<feature type="region of interest" description="Disordered" evidence="2">
    <location>
        <begin position="585"/>
        <end position="610"/>
    </location>
</feature>
<dbReference type="PROSITE" id="PS50294">
    <property type="entry name" value="WD_REPEATS_REGION"/>
    <property type="match status" value="2"/>
</dbReference>
<feature type="repeat" description="WD" evidence="1">
    <location>
        <begin position="98"/>
        <end position="139"/>
    </location>
</feature>
<dbReference type="InterPro" id="IPR001680">
    <property type="entry name" value="WD40_rpt"/>
</dbReference>
<dbReference type="SUPFAM" id="SSF48371">
    <property type="entry name" value="ARM repeat"/>
    <property type="match status" value="5"/>
</dbReference>
<dbReference type="InterPro" id="IPR015943">
    <property type="entry name" value="WD40/YVTN_repeat-like_dom_sf"/>
</dbReference>
<protein>
    <submittedName>
        <fullName evidence="3">Uncharacterized protein</fullName>
    </submittedName>
</protein>
<evidence type="ECO:0000313" key="4">
    <source>
        <dbReference type="Proteomes" id="UP000067626"/>
    </source>
</evidence>
<dbReference type="InterPro" id="IPR016024">
    <property type="entry name" value="ARM-type_fold"/>
</dbReference>
<evidence type="ECO:0000313" key="3">
    <source>
        <dbReference type="EMBL" id="AKT40466.1"/>
    </source>
</evidence>
<feature type="region of interest" description="Disordered" evidence="2">
    <location>
        <begin position="1171"/>
        <end position="1205"/>
    </location>
</feature>
<dbReference type="InterPro" id="IPR011989">
    <property type="entry name" value="ARM-like"/>
</dbReference>